<dbReference type="OrthoDB" id="7782105at2"/>
<evidence type="ECO:0008006" key="3">
    <source>
        <dbReference type="Google" id="ProtNLM"/>
    </source>
</evidence>
<proteinExistence type="predicted"/>
<sequence length="106" mass="12100">MIGIKYEEVSILKNFLILHSGFEKPTSDGLAAWNQWFESIATIQADRNELRHGRKITQSGTNELPFVKNSITGYIIIETSDLEEAEKMAHKYPIVDNTKIYEINKG</sequence>
<dbReference type="AlphaFoldDB" id="A0A521E646"/>
<keyword evidence="2" id="KW-1185">Reference proteome</keyword>
<dbReference type="Proteomes" id="UP000317593">
    <property type="component" value="Unassembled WGS sequence"/>
</dbReference>
<evidence type="ECO:0000313" key="2">
    <source>
        <dbReference type="Proteomes" id="UP000317593"/>
    </source>
</evidence>
<reference evidence="1 2" key="1">
    <citation type="submission" date="2017-05" db="EMBL/GenBank/DDBJ databases">
        <authorList>
            <person name="Varghese N."/>
            <person name="Submissions S."/>
        </authorList>
    </citation>
    <scope>NUCLEOTIDE SEQUENCE [LARGE SCALE GENOMIC DNA]</scope>
    <source>
        <strain evidence="1 2">DSM 21194</strain>
    </source>
</reference>
<accession>A0A521E646</accession>
<organism evidence="1 2">
    <name type="scientific">Fodinibius sediminis</name>
    <dbReference type="NCBI Taxonomy" id="1214077"/>
    <lineage>
        <taxon>Bacteria</taxon>
        <taxon>Pseudomonadati</taxon>
        <taxon>Balneolota</taxon>
        <taxon>Balneolia</taxon>
        <taxon>Balneolales</taxon>
        <taxon>Balneolaceae</taxon>
        <taxon>Fodinibius</taxon>
    </lineage>
</organism>
<dbReference type="EMBL" id="FXTH01000013">
    <property type="protein sequence ID" value="SMO79365.1"/>
    <property type="molecule type" value="Genomic_DNA"/>
</dbReference>
<evidence type="ECO:0000313" key="1">
    <source>
        <dbReference type="EMBL" id="SMO79365.1"/>
    </source>
</evidence>
<protein>
    <recommendedName>
        <fullName evidence="3">YCII-related domain-containing protein</fullName>
    </recommendedName>
</protein>
<gene>
    <name evidence="1" type="ORF">SAMN06265218_113131</name>
</gene>
<name>A0A521E646_9BACT</name>
<dbReference type="RefSeq" id="WP_142715318.1">
    <property type="nucleotide sequence ID" value="NZ_FXTH01000013.1"/>
</dbReference>